<evidence type="ECO:0000256" key="1">
    <source>
        <dbReference type="SAM" id="MobiDB-lite"/>
    </source>
</evidence>
<evidence type="ECO:0000313" key="2">
    <source>
        <dbReference type="EMBL" id="MPC83047.1"/>
    </source>
</evidence>
<accession>A0A5B7IMU5</accession>
<comment type="caution">
    <text evidence="2">The sequence shown here is derived from an EMBL/GenBank/DDBJ whole genome shotgun (WGS) entry which is preliminary data.</text>
</comment>
<organism evidence="2 3">
    <name type="scientific">Portunus trituberculatus</name>
    <name type="common">Swimming crab</name>
    <name type="synonym">Neptunus trituberculatus</name>
    <dbReference type="NCBI Taxonomy" id="210409"/>
    <lineage>
        <taxon>Eukaryota</taxon>
        <taxon>Metazoa</taxon>
        <taxon>Ecdysozoa</taxon>
        <taxon>Arthropoda</taxon>
        <taxon>Crustacea</taxon>
        <taxon>Multicrustacea</taxon>
        <taxon>Malacostraca</taxon>
        <taxon>Eumalacostraca</taxon>
        <taxon>Eucarida</taxon>
        <taxon>Decapoda</taxon>
        <taxon>Pleocyemata</taxon>
        <taxon>Brachyura</taxon>
        <taxon>Eubrachyura</taxon>
        <taxon>Portunoidea</taxon>
        <taxon>Portunidae</taxon>
        <taxon>Portuninae</taxon>
        <taxon>Portunus</taxon>
    </lineage>
</organism>
<feature type="region of interest" description="Disordered" evidence="1">
    <location>
        <begin position="30"/>
        <end position="84"/>
    </location>
</feature>
<dbReference type="Proteomes" id="UP000324222">
    <property type="component" value="Unassembled WGS sequence"/>
</dbReference>
<dbReference type="AlphaFoldDB" id="A0A5B7IMU5"/>
<name>A0A5B7IMU5_PORTR</name>
<reference evidence="2 3" key="1">
    <citation type="submission" date="2019-05" db="EMBL/GenBank/DDBJ databases">
        <title>Another draft genome of Portunus trituberculatus and its Hox gene families provides insights of decapod evolution.</title>
        <authorList>
            <person name="Jeong J.-H."/>
            <person name="Song I."/>
            <person name="Kim S."/>
            <person name="Choi T."/>
            <person name="Kim D."/>
            <person name="Ryu S."/>
            <person name="Kim W."/>
        </authorList>
    </citation>
    <scope>NUCLEOTIDE SEQUENCE [LARGE SCALE GENOMIC DNA]</scope>
    <source>
        <tissue evidence="2">Muscle</tissue>
    </source>
</reference>
<gene>
    <name evidence="2" type="ORF">E2C01_077737</name>
</gene>
<dbReference type="EMBL" id="VSRR010061356">
    <property type="protein sequence ID" value="MPC83047.1"/>
    <property type="molecule type" value="Genomic_DNA"/>
</dbReference>
<protein>
    <submittedName>
        <fullName evidence="2">Uncharacterized protein</fullName>
    </submittedName>
</protein>
<proteinExistence type="predicted"/>
<evidence type="ECO:0000313" key="3">
    <source>
        <dbReference type="Proteomes" id="UP000324222"/>
    </source>
</evidence>
<feature type="compositionally biased region" description="Basic and acidic residues" evidence="1">
    <location>
        <begin position="45"/>
        <end position="84"/>
    </location>
</feature>
<keyword evidence="3" id="KW-1185">Reference proteome</keyword>
<sequence>MKCEARAWNIEAEIECDGYEVVPVVSSLGLSGQVRPLPGVSSSKGAKESVSHKESREMDGDGGDRPREEKPVVKETIPRKEKGG</sequence>